<accession>A0AB73U7S0</accession>
<dbReference type="EMBL" id="CP041150">
    <property type="protein sequence ID" value="QDF72343.1"/>
    <property type="molecule type" value="Genomic_DNA"/>
</dbReference>
<evidence type="ECO:0000313" key="2">
    <source>
        <dbReference type="Proteomes" id="UP000317728"/>
    </source>
</evidence>
<dbReference type="Proteomes" id="UP000317728">
    <property type="component" value="Chromosome"/>
</dbReference>
<organism evidence="1 2">
    <name type="scientific">Mycobacteroides chelonae</name>
    <name type="common">Mycobacterium chelonae</name>
    <dbReference type="NCBI Taxonomy" id="1774"/>
    <lineage>
        <taxon>Bacteria</taxon>
        <taxon>Bacillati</taxon>
        <taxon>Actinomycetota</taxon>
        <taxon>Actinomycetes</taxon>
        <taxon>Mycobacteriales</taxon>
        <taxon>Mycobacteriaceae</taxon>
        <taxon>Mycobacteroides</taxon>
    </lineage>
</organism>
<sequence length="115" mass="12368">MTEPSEAQKLIAAALDQGIVAALSDSGWVSNIEDDEGAVIPTTIRVDGVIDLTALAAEIDKALGGLKRVWGAQMMGEDEVTTCSEGTARFCAERYPLAWTAQSHWASEWMRMPNA</sequence>
<proteinExistence type="predicted"/>
<gene>
    <name evidence="1" type="ORF">FJK96_20725</name>
</gene>
<dbReference type="AlphaFoldDB" id="A0AB73U7S0"/>
<name>A0AB73U7S0_MYCCH</name>
<reference evidence="1 2" key="1">
    <citation type="submission" date="2019-06" db="EMBL/GenBank/DDBJ databases">
        <title>Whole geneome sequnce of Mycobacteroides chelonae M77 isolated from bovine milk from Meghalaya, India.</title>
        <authorList>
            <person name="Vise E."/>
            <person name="Das S."/>
            <person name="Garg A."/>
            <person name="Ghatak S."/>
            <person name="Shakuntala I."/>
            <person name="Milton A.A.P."/>
            <person name="Karam A."/>
            <person name="Sanjukta R."/>
            <person name="Puro K."/>
            <person name="Sen A."/>
        </authorList>
    </citation>
    <scope>NUCLEOTIDE SEQUENCE [LARGE SCALE GENOMIC DNA]</scope>
    <source>
        <strain evidence="1 2">M77</strain>
    </source>
</reference>
<protein>
    <submittedName>
        <fullName evidence="1">Uncharacterized protein</fullName>
    </submittedName>
</protein>
<evidence type="ECO:0000313" key="1">
    <source>
        <dbReference type="EMBL" id="QDF72343.1"/>
    </source>
</evidence>
<dbReference type="RefSeq" id="WP_243452403.1">
    <property type="nucleotide sequence ID" value="NZ_CP041150.1"/>
</dbReference>